<feature type="compositionally biased region" description="Polar residues" evidence="1">
    <location>
        <begin position="34"/>
        <end position="44"/>
    </location>
</feature>
<dbReference type="Proteomes" id="UP000812966">
    <property type="component" value="Unassembled WGS sequence"/>
</dbReference>
<evidence type="ECO:0000313" key="4">
    <source>
        <dbReference type="Proteomes" id="UP000812966"/>
    </source>
</evidence>
<dbReference type="InterPro" id="IPR035899">
    <property type="entry name" value="DBL_dom_sf"/>
</dbReference>
<dbReference type="Pfam" id="PF00621">
    <property type="entry name" value="RhoGEF"/>
    <property type="match status" value="1"/>
</dbReference>
<feature type="compositionally biased region" description="Low complexity" evidence="1">
    <location>
        <begin position="1"/>
        <end position="11"/>
    </location>
</feature>
<reference evidence="3" key="1">
    <citation type="submission" date="2020-04" db="EMBL/GenBank/DDBJ databases">
        <title>Analysis of mating type loci in Filobasidium floriforme.</title>
        <authorList>
            <person name="Nowrousian M."/>
        </authorList>
    </citation>
    <scope>NUCLEOTIDE SEQUENCE</scope>
    <source>
        <strain evidence="3">CBS 6242</strain>
    </source>
</reference>
<evidence type="ECO:0000259" key="2">
    <source>
        <dbReference type="PROSITE" id="PS50010"/>
    </source>
</evidence>
<evidence type="ECO:0000313" key="3">
    <source>
        <dbReference type="EMBL" id="KAG7562481.1"/>
    </source>
</evidence>
<protein>
    <recommendedName>
        <fullName evidence="2">DH domain-containing protein</fullName>
    </recommendedName>
</protein>
<dbReference type="GO" id="GO:0005085">
    <property type="term" value="F:guanyl-nucleotide exchange factor activity"/>
    <property type="evidence" value="ECO:0007669"/>
    <property type="project" value="InterPro"/>
</dbReference>
<feature type="compositionally biased region" description="Basic and acidic residues" evidence="1">
    <location>
        <begin position="206"/>
        <end position="230"/>
    </location>
</feature>
<feature type="domain" description="DH" evidence="2">
    <location>
        <begin position="581"/>
        <end position="868"/>
    </location>
</feature>
<dbReference type="AlphaFoldDB" id="A0A8K0JTH5"/>
<accession>A0A8K0JTH5</accession>
<feature type="compositionally biased region" description="Low complexity" evidence="1">
    <location>
        <begin position="45"/>
        <end position="67"/>
    </location>
</feature>
<feature type="region of interest" description="Disordered" evidence="1">
    <location>
        <begin position="163"/>
        <end position="280"/>
    </location>
</feature>
<organism evidence="3 4">
    <name type="scientific">Filobasidium floriforme</name>
    <dbReference type="NCBI Taxonomy" id="5210"/>
    <lineage>
        <taxon>Eukaryota</taxon>
        <taxon>Fungi</taxon>
        <taxon>Dikarya</taxon>
        <taxon>Basidiomycota</taxon>
        <taxon>Agaricomycotina</taxon>
        <taxon>Tremellomycetes</taxon>
        <taxon>Filobasidiales</taxon>
        <taxon>Filobasidiaceae</taxon>
        <taxon>Filobasidium</taxon>
    </lineage>
</organism>
<proteinExistence type="predicted"/>
<keyword evidence="4" id="KW-1185">Reference proteome</keyword>
<feature type="region of interest" description="Disordered" evidence="1">
    <location>
        <begin position="1"/>
        <end position="139"/>
    </location>
</feature>
<evidence type="ECO:0000256" key="1">
    <source>
        <dbReference type="SAM" id="MobiDB-lite"/>
    </source>
</evidence>
<comment type="caution">
    <text evidence="3">The sequence shown here is derived from an EMBL/GenBank/DDBJ whole genome shotgun (WGS) entry which is preliminary data.</text>
</comment>
<dbReference type="PROSITE" id="PS50010">
    <property type="entry name" value="DH_2"/>
    <property type="match status" value="1"/>
</dbReference>
<dbReference type="InterPro" id="IPR000219">
    <property type="entry name" value="DH_dom"/>
</dbReference>
<dbReference type="EMBL" id="JABELV010000031">
    <property type="protein sequence ID" value="KAG7562481.1"/>
    <property type="molecule type" value="Genomic_DNA"/>
</dbReference>
<sequence>MTLSSSLSLFRRFSRKNKRQPSELAPDPQVEDVSPSTSLPQGELSSSYIIATRSTISATTTTSRQSTLGRDQQDKGERKRVAETPQEEGDLETTRKCSKKVAFNEDSEPSQPSQLGYEEPLQPARRSGEPVYPVRGSSMEDAGTYLLETTRTTTTSISYELITASEDHQGRPPIPSRMSSRKLIKRSPLQRDSKPEPINTSGLVRSKTEGRNRTRSADGSREGEQVDESMKMSPWRTWGRRNGEKRTRSDAPPSAWLGNKGIAAELGGGQPPLPPASSLGKRLTKSISFTRPKETKIVQEPEQLSAREMEVAGFARALEARKDRGKMELVQTPGETVYGIGWQPEDSIKPYILLRPLSPMTMPAPDLEQEDKEVILSASPDPRSPETPISAMEMNSEDWNHAAGSTDTHGTTVYAESSGFSHDSNCTPALSIITGSFSPSACPTRQSSLSMSPALLTPASTHMMAHQSELLYRKSTTARRPRLQRTLAMSQISVTGLEDELGENVPSEQEMVRLNKIDGKRKNRQSLMQIEDDMAFAKVVTELMRAEKEEQVKEEETEGWMMIRDLGSPSLEMTKHAKTMRAFFLVRELLNGERNYRRHLVKGIEMLMEDTLQTQTYATGYDPITTNSISPSKLTKQQKRSTSFINLPVYAASKDVMIKEETSTLTKSAPGTLKRGNRPQSFYVARSNSDFGERRNRTFSDLTALANGTPPDRQRICEDLLKHMRDLCVASRRLANGLEFDPSPNEAAAMFLKNEDALLSVYSEWSSIVGEAMLSGIPTKIPARAAARSKDATRQRRRSLRYGSKDNDIPAGELLLADIIIKPTARAGQYILLFQEILDCLVKSHEDTTLIEAALASAKRLVAECDRRQATDMSTVASHNTGVAL</sequence>
<name>A0A8K0JTH5_9TREE</name>
<gene>
    <name evidence="3" type="ORF">FFLO_02060</name>
</gene>
<feature type="compositionally biased region" description="Basic and acidic residues" evidence="1">
    <location>
        <begin position="71"/>
        <end position="82"/>
    </location>
</feature>
<dbReference type="SUPFAM" id="SSF48065">
    <property type="entry name" value="DBL homology domain (DH-domain)"/>
    <property type="match status" value="1"/>
</dbReference>
<dbReference type="Gene3D" id="1.20.900.10">
    <property type="entry name" value="Dbl homology (DH) domain"/>
    <property type="match status" value="1"/>
</dbReference>
<dbReference type="OrthoDB" id="660555at2759"/>